<gene>
    <name evidence="2" type="ORF">NDU88_006344</name>
</gene>
<dbReference type="Gene3D" id="3.30.250.20">
    <property type="entry name" value="L1 transposable element, C-terminal domain"/>
    <property type="match status" value="1"/>
</dbReference>
<feature type="compositionally biased region" description="Polar residues" evidence="1">
    <location>
        <begin position="125"/>
        <end position="148"/>
    </location>
</feature>
<protein>
    <submittedName>
        <fullName evidence="2">Uncharacterized protein</fullName>
    </submittedName>
</protein>
<sequence length="162" mass="18155">MGKDDCLDWELREASALTGSKATGWNLQTPPIIACLLRHGHARQLLLSAWAHGPFRAEGYKIHITADFSKETNDCRKAFLALRPRMHQLEVKYGLPEPARLWVTKNGISKDFYDPADLRLFLDSPQPQTIDTSTPARPQRPPSDNRSASPPPTAQAGTDRRK</sequence>
<feature type="region of interest" description="Disordered" evidence="1">
    <location>
        <begin position="123"/>
        <end position="162"/>
    </location>
</feature>
<organism evidence="2 3">
    <name type="scientific">Pleurodeles waltl</name>
    <name type="common">Iberian ribbed newt</name>
    <dbReference type="NCBI Taxonomy" id="8319"/>
    <lineage>
        <taxon>Eukaryota</taxon>
        <taxon>Metazoa</taxon>
        <taxon>Chordata</taxon>
        <taxon>Craniata</taxon>
        <taxon>Vertebrata</taxon>
        <taxon>Euteleostomi</taxon>
        <taxon>Amphibia</taxon>
        <taxon>Batrachia</taxon>
        <taxon>Caudata</taxon>
        <taxon>Salamandroidea</taxon>
        <taxon>Salamandridae</taxon>
        <taxon>Pleurodelinae</taxon>
        <taxon>Pleurodeles</taxon>
    </lineage>
</organism>
<reference evidence="2" key="1">
    <citation type="journal article" date="2022" name="bioRxiv">
        <title>Sequencing and chromosome-scale assembly of the giantPleurodeles waltlgenome.</title>
        <authorList>
            <person name="Brown T."/>
            <person name="Elewa A."/>
            <person name="Iarovenko S."/>
            <person name="Subramanian E."/>
            <person name="Araus A.J."/>
            <person name="Petzold A."/>
            <person name="Susuki M."/>
            <person name="Suzuki K.-i.T."/>
            <person name="Hayashi T."/>
            <person name="Toyoda A."/>
            <person name="Oliveira C."/>
            <person name="Osipova E."/>
            <person name="Leigh N.D."/>
            <person name="Simon A."/>
            <person name="Yun M.H."/>
        </authorList>
    </citation>
    <scope>NUCLEOTIDE SEQUENCE</scope>
    <source>
        <strain evidence="2">20211129_DDA</strain>
        <tissue evidence="2">Liver</tissue>
    </source>
</reference>
<evidence type="ECO:0000256" key="1">
    <source>
        <dbReference type="SAM" id="MobiDB-lite"/>
    </source>
</evidence>
<keyword evidence="3" id="KW-1185">Reference proteome</keyword>
<dbReference type="InterPro" id="IPR042566">
    <property type="entry name" value="L1_C"/>
</dbReference>
<dbReference type="AlphaFoldDB" id="A0AAV7MCN8"/>
<dbReference type="EMBL" id="JANPWB010000014">
    <property type="protein sequence ID" value="KAJ1101272.1"/>
    <property type="molecule type" value="Genomic_DNA"/>
</dbReference>
<accession>A0AAV7MCN8</accession>
<name>A0AAV7MCN8_PLEWA</name>
<comment type="caution">
    <text evidence="2">The sequence shown here is derived from an EMBL/GenBank/DDBJ whole genome shotgun (WGS) entry which is preliminary data.</text>
</comment>
<dbReference type="Proteomes" id="UP001066276">
    <property type="component" value="Chromosome 10"/>
</dbReference>
<evidence type="ECO:0000313" key="3">
    <source>
        <dbReference type="Proteomes" id="UP001066276"/>
    </source>
</evidence>
<evidence type="ECO:0000313" key="2">
    <source>
        <dbReference type="EMBL" id="KAJ1101272.1"/>
    </source>
</evidence>
<proteinExistence type="predicted"/>